<accession>A0A085K4E6</accession>
<dbReference type="Proteomes" id="UP000280708">
    <property type="component" value="Chromosome"/>
</dbReference>
<dbReference type="Pfam" id="PF13450">
    <property type="entry name" value="NAD_binding_8"/>
    <property type="match status" value="1"/>
</dbReference>
<evidence type="ECO:0000313" key="2">
    <source>
        <dbReference type="Proteomes" id="UP000280708"/>
    </source>
</evidence>
<dbReference type="PANTHER" id="PTHR16128">
    <property type="entry name" value="FAD/NAD(P)-BINDING OXIDOREDUCTASE FAMILY PROTEIN"/>
    <property type="match status" value="1"/>
</dbReference>
<dbReference type="PROSITE" id="PS51257">
    <property type="entry name" value="PROKAR_LIPOPROTEIN"/>
    <property type="match status" value="1"/>
</dbReference>
<dbReference type="Gene3D" id="3.90.660.10">
    <property type="match status" value="1"/>
</dbReference>
<dbReference type="GO" id="GO:0016491">
    <property type="term" value="F:oxidoreductase activity"/>
    <property type="evidence" value="ECO:0007669"/>
    <property type="project" value="InterPro"/>
</dbReference>
<proteinExistence type="predicted"/>
<dbReference type="PANTHER" id="PTHR16128:SF5">
    <property type="entry name" value="FAD_NAD(P)-BINDING OXIDOREDUCTASE FAMILY PROTEIN"/>
    <property type="match status" value="1"/>
</dbReference>
<dbReference type="SUPFAM" id="SSF51905">
    <property type="entry name" value="FAD/NAD(P)-binding domain"/>
    <property type="match status" value="1"/>
</dbReference>
<dbReference type="AlphaFoldDB" id="A0A085K4E6"/>
<reference evidence="1 2" key="1">
    <citation type="submission" date="2018-10" db="EMBL/GenBank/DDBJ databases">
        <title>Characterization and genome analysis of a novel bacterium Sphingobium yanoikuyae SJTF8 capable of degrading PAHs.</title>
        <authorList>
            <person name="Yin C."/>
            <person name="Xiong W."/>
            <person name="Liang R."/>
        </authorList>
    </citation>
    <scope>NUCLEOTIDE SEQUENCE [LARGE SCALE GENOMIC DNA]</scope>
    <source>
        <strain evidence="1 2">SJTF8</strain>
    </source>
</reference>
<protein>
    <submittedName>
        <fullName evidence="1">NAD/FAD-dependent oxidoreductase</fullName>
    </submittedName>
</protein>
<dbReference type="InterPro" id="IPR036188">
    <property type="entry name" value="FAD/NAD-bd_sf"/>
</dbReference>
<evidence type="ECO:0000313" key="1">
    <source>
        <dbReference type="EMBL" id="AYO78947.1"/>
    </source>
</evidence>
<dbReference type="Pfam" id="PF01593">
    <property type="entry name" value="Amino_oxidase"/>
    <property type="match status" value="1"/>
</dbReference>
<name>A0A085K4E6_SPHYA</name>
<gene>
    <name evidence="1" type="ORF">EBF16_19890</name>
</gene>
<sequence>MPRIGIIGAGIAGLACAGRLRHCGEIMLVDKGHRPGGRLTTVAIGSSSWDLGAPWFTARDPRFRTEVGRWRKAGWVARWSDGPGNAMVGVPAMATLVREQSRRFDVHFEFRVQSLVREDASWMIQAEGDCVGPFDTVVIAVPAEQAAPLLSLHDLEAAREAASVRSSPCWAVMVEFPHQLDVPTPFATNVDIFSMVACNRSKPERGDGECWILHANSHWSQDHLEWSPPEAAAYLLDAFARLFQIRLPAPTFLKAHRWRFSQPYAQSSRIIWNPGIGLGACGDWCHSPTVEGAWLSGVLLADTMLSQPIDASVNGAVAR</sequence>
<dbReference type="Gene3D" id="3.50.50.60">
    <property type="entry name" value="FAD/NAD(P)-binding domain"/>
    <property type="match status" value="1"/>
</dbReference>
<organism evidence="1 2">
    <name type="scientific">Sphingobium yanoikuyae</name>
    <name type="common">Sphingomonas yanoikuyae</name>
    <dbReference type="NCBI Taxonomy" id="13690"/>
    <lineage>
        <taxon>Bacteria</taxon>
        <taxon>Pseudomonadati</taxon>
        <taxon>Pseudomonadota</taxon>
        <taxon>Alphaproteobacteria</taxon>
        <taxon>Sphingomonadales</taxon>
        <taxon>Sphingomonadaceae</taxon>
        <taxon>Sphingobium</taxon>
    </lineage>
</organism>
<dbReference type="EMBL" id="CP033230">
    <property type="protein sequence ID" value="AYO78947.1"/>
    <property type="molecule type" value="Genomic_DNA"/>
</dbReference>
<dbReference type="InterPro" id="IPR002937">
    <property type="entry name" value="Amino_oxidase"/>
</dbReference>